<accession>A0A4Y2SMK2</accession>
<dbReference type="AlphaFoldDB" id="A0A4Y2SMK2"/>
<reference evidence="1 2" key="1">
    <citation type="journal article" date="2019" name="Sci. Rep.">
        <title>Orb-weaving spider Araneus ventricosus genome elucidates the spidroin gene catalogue.</title>
        <authorList>
            <person name="Kono N."/>
            <person name="Nakamura H."/>
            <person name="Ohtoshi R."/>
            <person name="Moran D.A.P."/>
            <person name="Shinohara A."/>
            <person name="Yoshida Y."/>
            <person name="Fujiwara M."/>
            <person name="Mori M."/>
            <person name="Tomita M."/>
            <person name="Arakawa K."/>
        </authorList>
    </citation>
    <scope>NUCLEOTIDE SEQUENCE [LARGE SCALE GENOMIC DNA]</scope>
</reference>
<protein>
    <submittedName>
        <fullName evidence="1">Uncharacterized protein</fullName>
    </submittedName>
</protein>
<comment type="caution">
    <text evidence="1">The sequence shown here is derived from an EMBL/GenBank/DDBJ whole genome shotgun (WGS) entry which is preliminary data.</text>
</comment>
<sequence length="106" mass="11800">MKFVATILNGVFLSSPANIYGSYRVGNEVSSHWLSASRDLACFLISSLAPRLRGILVVILFFSCRIMEKSKLPSNCDYLGVSQDNDEYIFRIKQVEDEPSAMASTV</sequence>
<name>A0A4Y2SMK2_ARAVE</name>
<evidence type="ECO:0000313" key="1">
    <source>
        <dbReference type="EMBL" id="GBN89514.1"/>
    </source>
</evidence>
<dbReference type="Proteomes" id="UP000499080">
    <property type="component" value="Unassembled WGS sequence"/>
</dbReference>
<keyword evidence="2" id="KW-1185">Reference proteome</keyword>
<organism evidence="1 2">
    <name type="scientific">Araneus ventricosus</name>
    <name type="common">Orbweaver spider</name>
    <name type="synonym">Epeira ventricosa</name>
    <dbReference type="NCBI Taxonomy" id="182803"/>
    <lineage>
        <taxon>Eukaryota</taxon>
        <taxon>Metazoa</taxon>
        <taxon>Ecdysozoa</taxon>
        <taxon>Arthropoda</taxon>
        <taxon>Chelicerata</taxon>
        <taxon>Arachnida</taxon>
        <taxon>Araneae</taxon>
        <taxon>Araneomorphae</taxon>
        <taxon>Entelegynae</taxon>
        <taxon>Araneoidea</taxon>
        <taxon>Araneidae</taxon>
        <taxon>Araneus</taxon>
    </lineage>
</organism>
<gene>
    <name evidence="1" type="ORF">AVEN_155311_1</name>
</gene>
<evidence type="ECO:0000313" key="2">
    <source>
        <dbReference type="Proteomes" id="UP000499080"/>
    </source>
</evidence>
<proteinExistence type="predicted"/>
<dbReference type="EMBL" id="BGPR01022816">
    <property type="protein sequence ID" value="GBN89514.1"/>
    <property type="molecule type" value="Genomic_DNA"/>
</dbReference>